<evidence type="ECO:0000256" key="7">
    <source>
        <dbReference type="SAM" id="MobiDB-lite"/>
    </source>
</evidence>
<feature type="region of interest" description="Disordered" evidence="7">
    <location>
        <begin position="39"/>
        <end position="58"/>
    </location>
</feature>
<dbReference type="Proteomes" id="UP000887568">
    <property type="component" value="Unplaced"/>
</dbReference>
<dbReference type="PROSITE" id="PS50249">
    <property type="entry name" value="MPN"/>
    <property type="match status" value="1"/>
</dbReference>
<keyword evidence="2" id="KW-0479">Metal-binding</keyword>
<evidence type="ECO:0000256" key="5">
    <source>
        <dbReference type="ARBA" id="ARBA00023049"/>
    </source>
</evidence>
<dbReference type="GeneID" id="119722800"/>
<dbReference type="Pfam" id="PF18755">
    <property type="entry name" value="RAMA"/>
    <property type="match status" value="1"/>
</dbReference>
<dbReference type="Pfam" id="PF01398">
    <property type="entry name" value="JAB"/>
    <property type="match status" value="1"/>
</dbReference>
<evidence type="ECO:0000313" key="9">
    <source>
        <dbReference type="EnsemblMetazoa" id="XP_038049070.1"/>
    </source>
</evidence>
<dbReference type="InterPro" id="IPR050242">
    <property type="entry name" value="JAMM_MPN+_peptidase_M67A"/>
</dbReference>
<dbReference type="SUPFAM" id="SSF102712">
    <property type="entry name" value="JAB1/MPN domain"/>
    <property type="match status" value="1"/>
</dbReference>
<dbReference type="InterPro" id="IPR000555">
    <property type="entry name" value="JAMM/MPN+_dom"/>
</dbReference>
<feature type="domain" description="MPN" evidence="8">
    <location>
        <begin position="279"/>
        <end position="414"/>
    </location>
</feature>
<dbReference type="CDD" id="cd08067">
    <property type="entry name" value="MPN_2A_DUB"/>
    <property type="match status" value="1"/>
</dbReference>
<protein>
    <recommendedName>
        <fullName evidence="8">MPN domain-containing protein</fullName>
    </recommendedName>
</protein>
<dbReference type="OMA" id="VEMVYVQ"/>
<evidence type="ECO:0000256" key="6">
    <source>
        <dbReference type="ARBA" id="ARBA00061577"/>
    </source>
</evidence>
<comment type="similarity">
    <text evidence="6">Belongs to the peptidase M67 family.</text>
</comment>
<keyword evidence="10" id="KW-1185">Reference proteome</keyword>
<feature type="compositionally biased region" description="Acidic residues" evidence="7">
    <location>
        <begin position="182"/>
        <end position="191"/>
    </location>
</feature>
<keyword evidence="1" id="KW-0645">Protease</keyword>
<dbReference type="Gene3D" id="3.40.140.10">
    <property type="entry name" value="Cytidine Deaminase, domain 2"/>
    <property type="match status" value="1"/>
</dbReference>
<evidence type="ECO:0000313" key="10">
    <source>
        <dbReference type="Proteomes" id="UP000887568"/>
    </source>
</evidence>
<evidence type="ECO:0000256" key="1">
    <source>
        <dbReference type="ARBA" id="ARBA00022670"/>
    </source>
</evidence>
<evidence type="ECO:0000256" key="3">
    <source>
        <dbReference type="ARBA" id="ARBA00022801"/>
    </source>
</evidence>
<evidence type="ECO:0000259" key="8">
    <source>
        <dbReference type="PROSITE" id="PS50249"/>
    </source>
</evidence>
<dbReference type="GO" id="GO:0006508">
    <property type="term" value="P:proteolysis"/>
    <property type="evidence" value="ECO:0007669"/>
    <property type="project" value="UniProtKB-KW"/>
</dbReference>
<dbReference type="PANTHER" id="PTHR10410">
    <property type="entry name" value="EUKARYOTIC TRANSLATION INITIATION FACTOR 3 -RELATED"/>
    <property type="match status" value="1"/>
</dbReference>
<dbReference type="AlphaFoldDB" id="A0A913ZDP2"/>
<feature type="compositionally biased region" description="Polar residues" evidence="7">
    <location>
        <begin position="45"/>
        <end position="54"/>
    </location>
</feature>
<dbReference type="EnsemblMetazoa" id="XM_038193142.1">
    <property type="protein sequence ID" value="XP_038049070.1"/>
    <property type="gene ID" value="LOC119722800"/>
</dbReference>
<proteinExistence type="inferred from homology"/>
<sequence length="510" mass="57491">MLWSRRGEGNRCMAMMMKTALECDDTNSVDTLQSFTSIEDDRDSVNSSSPSPAKNRSGVVTGRGITLGMLMADGIVESGDGLLTIDYLGRKFTADLMENGKIKWSGQEFNSPSAWAIHIKKLVNPAKKSGCGWASVKYKGKKLDLLKSTWFSQMKISMPGFEDVADIPDGENGYTNGHTGEDMEDEKDDEDGIHRSPADKPNPPTSQVTKGQKRIFSATESSVHVHKEGMVHPLKNPDLNERRVVKYADITKEDLERSPNTLVECLPFNSVGRMQPFTVSTTTNCLLVMDFHCHLTTSEVVGYLAGKWDPNTQHMSVLQAYPCRCRLADKNKASIVEEEIRQAIALRGLQLVGWYHSHPCYPAQPSLKDIQTQMDYQLQMKGEGTVYQPCLALICAPFNLNKPQKESSLKSFWVMPQIEDRGRSCRGMPMTMNFNWQSDIFLTQEILLEMKYLVDFYKDSPDMVQFSELWFKSDTFLDKLKASLAKKFPKDQTDGRLLEYIHNLLDSPAT</sequence>
<keyword evidence="4" id="KW-0862">Zinc</keyword>
<dbReference type="GO" id="GO:0046872">
    <property type="term" value="F:metal ion binding"/>
    <property type="evidence" value="ECO:0007669"/>
    <property type="project" value="UniProtKB-KW"/>
</dbReference>
<evidence type="ECO:0000256" key="2">
    <source>
        <dbReference type="ARBA" id="ARBA00022723"/>
    </source>
</evidence>
<evidence type="ECO:0000256" key="4">
    <source>
        <dbReference type="ARBA" id="ARBA00022833"/>
    </source>
</evidence>
<dbReference type="GO" id="GO:0008237">
    <property type="term" value="F:metallopeptidase activity"/>
    <property type="evidence" value="ECO:0007669"/>
    <property type="project" value="UniProtKB-KW"/>
</dbReference>
<organism evidence="9 10">
    <name type="scientific">Patiria miniata</name>
    <name type="common">Bat star</name>
    <name type="synonym">Asterina miniata</name>
    <dbReference type="NCBI Taxonomy" id="46514"/>
    <lineage>
        <taxon>Eukaryota</taxon>
        <taxon>Metazoa</taxon>
        <taxon>Echinodermata</taxon>
        <taxon>Eleutherozoa</taxon>
        <taxon>Asterozoa</taxon>
        <taxon>Asteroidea</taxon>
        <taxon>Valvatacea</taxon>
        <taxon>Valvatida</taxon>
        <taxon>Asterinidae</taxon>
        <taxon>Patiria</taxon>
    </lineage>
</organism>
<dbReference type="SMART" id="SM00232">
    <property type="entry name" value="JAB_MPN"/>
    <property type="match status" value="1"/>
</dbReference>
<accession>A0A913ZDP2</accession>
<name>A0A913ZDP2_PATMI</name>
<dbReference type="InterPro" id="IPR040843">
    <property type="entry name" value="RAMA"/>
</dbReference>
<dbReference type="FunFam" id="3.40.140.10:FF:000053">
    <property type="entry name" value="MPN domain-containing protein CG4751"/>
    <property type="match status" value="1"/>
</dbReference>
<keyword evidence="3" id="KW-0378">Hydrolase</keyword>
<feature type="region of interest" description="Disordered" evidence="7">
    <location>
        <begin position="166"/>
        <end position="211"/>
    </location>
</feature>
<dbReference type="RefSeq" id="XP_038049070.1">
    <property type="nucleotide sequence ID" value="XM_038193142.1"/>
</dbReference>
<reference evidence="9" key="1">
    <citation type="submission" date="2022-11" db="UniProtKB">
        <authorList>
            <consortium name="EnsemblMetazoa"/>
        </authorList>
    </citation>
    <scope>IDENTIFICATION</scope>
</reference>
<dbReference type="InterPro" id="IPR037518">
    <property type="entry name" value="MPN"/>
</dbReference>
<keyword evidence="5" id="KW-0482">Metalloprotease</keyword>
<dbReference type="OrthoDB" id="167806at2759"/>